<feature type="compositionally biased region" description="Polar residues" evidence="1">
    <location>
        <begin position="46"/>
        <end position="58"/>
    </location>
</feature>
<evidence type="ECO:0000256" key="1">
    <source>
        <dbReference type="SAM" id="MobiDB-lite"/>
    </source>
</evidence>
<dbReference type="AlphaFoldDB" id="A0A1L1PKQ7"/>
<protein>
    <submittedName>
        <fullName evidence="2">Uncharacterized protein</fullName>
    </submittedName>
</protein>
<keyword evidence="3" id="KW-1185">Reference proteome</keyword>
<dbReference type="RefSeq" id="WP_009515128.1">
    <property type="nucleotide sequence ID" value="NZ_CCAE010000022.1"/>
</dbReference>
<feature type="region of interest" description="Disordered" evidence="1">
    <location>
        <begin position="38"/>
        <end position="70"/>
    </location>
</feature>
<evidence type="ECO:0000313" key="2">
    <source>
        <dbReference type="EMBL" id="CDN88319.1"/>
    </source>
</evidence>
<organism evidence="2 3">
    <name type="scientific">Hydrogenophaga intermedia</name>
    <dbReference type="NCBI Taxonomy" id="65786"/>
    <lineage>
        <taxon>Bacteria</taxon>
        <taxon>Pseudomonadati</taxon>
        <taxon>Pseudomonadota</taxon>
        <taxon>Betaproteobacteria</taxon>
        <taxon>Burkholderiales</taxon>
        <taxon>Comamonadaceae</taxon>
        <taxon>Hydrogenophaga</taxon>
    </lineage>
</organism>
<reference evidence="3" key="1">
    <citation type="submission" date="2014-11" db="EMBL/GenBank/DDBJ databases">
        <title>Draft genome sequence of Hydrogenophaga intermedia S1.</title>
        <authorList>
            <person name="Gan H.M."/>
            <person name="Chew T.H."/>
            <person name="Stolz A."/>
        </authorList>
    </citation>
    <scope>NUCLEOTIDE SEQUENCE [LARGE SCALE GENOMIC DNA]</scope>
    <source>
        <strain evidence="3">S1</strain>
    </source>
</reference>
<proteinExistence type="predicted"/>
<name>A0A1L1PKQ7_HYDIT</name>
<sequence length="70" mass="7359">MKLPRKTLALSQRFEARSVQLFAAWTLVIAGAAATGPFLQKPRQGATPSSLSMPSSQGALPGPAARGPRR</sequence>
<gene>
    <name evidence="2" type="ORF">BN948_02752</name>
</gene>
<dbReference type="EMBL" id="CCAE010000022">
    <property type="protein sequence ID" value="CDN88319.1"/>
    <property type="molecule type" value="Genomic_DNA"/>
</dbReference>
<evidence type="ECO:0000313" key="3">
    <source>
        <dbReference type="Proteomes" id="UP000028878"/>
    </source>
</evidence>
<accession>A0A1L1PKQ7</accession>
<dbReference type="Proteomes" id="UP000028878">
    <property type="component" value="Unassembled WGS sequence"/>
</dbReference>